<dbReference type="EMBL" id="AGNL01001908">
    <property type="protein sequence ID" value="EJK76640.1"/>
    <property type="molecule type" value="Genomic_DNA"/>
</dbReference>
<dbReference type="InterPro" id="IPR050767">
    <property type="entry name" value="Sel1_AlgK"/>
</dbReference>
<evidence type="ECO:0008006" key="5">
    <source>
        <dbReference type="Google" id="ProtNLM"/>
    </source>
</evidence>
<dbReference type="PANTHER" id="PTHR11102:SF160">
    <property type="entry name" value="ERAD-ASSOCIATED E3 UBIQUITIN-PROTEIN LIGASE COMPONENT HRD3"/>
    <property type="match status" value="1"/>
</dbReference>
<dbReference type="AlphaFoldDB" id="K0TGW4"/>
<dbReference type="eggNOG" id="ENOG502S2H7">
    <property type="taxonomic scope" value="Eukaryota"/>
</dbReference>
<dbReference type="SUPFAM" id="SSF81901">
    <property type="entry name" value="HCP-like"/>
    <property type="match status" value="1"/>
</dbReference>
<evidence type="ECO:0000256" key="2">
    <source>
        <dbReference type="SAM" id="MobiDB-lite"/>
    </source>
</evidence>
<feature type="compositionally biased region" description="Polar residues" evidence="2">
    <location>
        <begin position="10"/>
        <end position="24"/>
    </location>
</feature>
<accession>K0TGW4</accession>
<dbReference type="Proteomes" id="UP000266841">
    <property type="component" value="Unassembled WGS sequence"/>
</dbReference>
<dbReference type="Gene3D" id="1.25.40.10">
    <property type="entry name" value="Tetratricopeptide repeat domain"/>
    <property type="match status" value="1"/>
</dbReference>
<gene>
    <name evidence="3" type="ORF">THAOC_01587</name>
</gene>
<comment type="similarity">
    <text evidence="1">Belongs to the sel-1 family.</text>
</comment>
<organism evidence="3 4">
    <name type="scientific">Thalassiosira oceanica</name>
    <name type="common">Marine diatom</name>
    <dbReference type="NCBI Taxonomy" id="159749"/>
    <lineage>
        <taxon>Eukaryota</taxon>
        <taxon>Sar</taxon>
        <taxon>Stramenopiles</taxon>
        <taxon>Ochrophyta</taxon>
        <taxon>Bacillariophyta</taxon>
        <taxon>Coscinodiscophyceae</taxon>
        <taxon>Thalassiosirophycidae</taxon>
        <taxon>Thalassiosirales</taxon>
        <taxon>Thalassiosiraceae</taxon>
        <taxon>Thalassiosira</taxon>
    </lineage>
</organism>
<comment type="caution">
    <text evidence="3">The sequence shown here is derived from an EMBL/GenBank/DDBJ whole genome shotgun (WGS) entry which is preliminary data.</text>
</comment>
<sequence>MASHLAKADPSTSVLPSPQFSSVDLRSISDKGSRLLRATSSRSSGLIPFTDRCSSGHSHTTGLRLPQGLPIGDPQQRAAETQAHSEGFDEEEYRDSRLSPVPKIRDRMEPPAGPGNESARAPSQQDDGASVASVGGVADDRSAEASRYSQRLLNEGHERWEGDRCPICFLFVGLPVGEHARVNGCCMKTVCKGCALAAKQRGIYDRCPFCRTPHPADDASKLVMIQKRVGKRDAEAFNNLAVQYFCGKLGLTKDVPRAIELWTDAAELGSLDAHHQLGVSYFYGYGVEEDKLRGIRHWQEAAMKGHALCRHMVGDVEYDNGNYELAVQHYMITAKMGYEKSLDAIKDLFMKGLATKAQYAEALRGFGDAVEEMKSHQREEAKRLGV</sequence>
<keyword evidence="4" id="KW-1185">Reference proteome</keyword>
<proteinExistence type="inferred from homology"/>
<dbReference type="InterPro" id="IPR011990">
    <property type="entry name" value="TPR-like_helical_dom_sf"/>
</dbReference>
<name>K0TGW4_THAOC</name>
<feature type="compositionally biased region" description="Low complexity" evidence="2">
    <location>
        <begin position="35"/>
        <end position="46"/>
    </location>
</feature>
<reference evidence="3 4" key="1">
    <citation type="journal article" date="2012" name="Genome Biol.">
        <title>Genome and low-iron response of an oceanic diatom adapted to chronic iron limitation.</title>
        <authorList>
            <person name="Lommer M."/>
            <person name="Specht M."/>
            <person name="Roy A.S."/>
            <person name="Kraemer L."/>
            <person name="Andreson R."/>
            <person name="Gutowska M.A."/>
            <person name="Wolf J."/>
            <person name="Bergner S.V."/>
            <person name="Schilhabel M.B."/>
            <person name="Klostermeier U.C."/>
            <person name="Beiko R.G."/>
            <person name="Rosenstiel P."/>
            <person name="Hippler M."/>
            <person name="Laroche J."/>
        </authorList>
    </citation>
    <scope>NUCLEOTIDE SEQUENCE [LARGE SCALE GENOMIC DNA]</scope>
    <source>
        <strain evidence="3 4">CCMP1005</strain>
    </source>
</reference>
<dbReference type="Pfam" id="PF08238">
    <property type="entry name" value="Sel1"/>
    <property type="match status" value="2"/>
</dbReference>
<evidence type="ECO:0000256" key="1">
    <source>
        <dbReference type="ARBA" id="ARBA00038101"/>
    </source>
</evidence>
<feature type="region of interest" description="Disordered" evidence="2">
    <location>
        <begin position="1"/>
        <end position="142"/>
    </location>
</feature>
<evidence type="ECO:0000313" key="4">
    <source>
        <dbReference type="Proteomes" id="UP000266841"/>
    </source>
</evidence>
<dbReference type="SMART" id="SM00671">
    <property type="entry name" value="SEL1"/>
    <property type="match status" value="2"/>
</dbReference>
<protein>
    <recommendedName>
        <fullName evidence="5">RING-type domain-containing protein</fullName>
    </recommendedName>
</protein>
<dbReference type="PANTHER" id="PTHR11102">
    <property type="entry name" value="SEL-1-LIKE PROTEIN"/>
    <property type="match status" value="1"/>
</dbReference>
<dbReference type="SUPFAM" id="SSF57850">
    <property type="entry name" value="RING/U-box"/>
    <property type="match status" value="1"/>
</dbReference>
<dbReference type="InterPro" id="IPR006597">
    <property type="entry name" value="Sel1-like"/>
</dbReference>
<evidence type="ECO:0000313" key="3">
    <source>
        <dbReference type="EMBL" id="EJK76640.1"/>
    </source>
</evidence>
<feature type="compositionally biased region" description="Polar residues" evidence="2">
    <location>
        <begin position="52"/>
        <end position="61"/>
    </location>
</feature>